<dbReference type="PROSITE" id="PS50109">
    <property type="entry name" value="HIS_KIN"/>
    <property type="match status" value="1"/>
</dbReference>
<dbReference type="InterPro" id="IPR004358">
    <property type="entry name" value="Sig_transdc_His_kin-like_C"/>
</dbReference>
<dbReference type="SMART" id="SM00388">
    <property type="entry name" value="HisKA"/>
    <property type="match status" value="1"/>
</dbReference>
<evidence type="ECO:0000256" key="3">
    <source>
        <dbReference type="ARBA" id="ARBA00022553"/>
    </source>
</evidence>
<keyword evidence="3" id="KW-0597">Phosphoprotein</keyword>
<dbReference type="GO" id="GO:0000156">
    <property type="term" value="F:phosphorelay response regulator activity"/>
    <property type="evidence" value="ECO:0007669"/>
    <property type="project" value="TreeGrafter"/>
</dbReference>
<evidence type="ECO:0000256" key="9">
    <source>
        <dbReference type="SAM" id="Phobius"/>
    </source>
</evidence>
<evidence type="ECO:0000256" key="4">
    <source>
        <dbReference type="ARBA" id="ARBA00022679"/>
    </source>
</evidence>
<evidence type="ECO:0000256" key="7">
    <source>
        <dbReference type="ARBA" id="ARBA00022840"/>
    </source>
</evidence>
<feature type="transmembrane region" description="Helical" evidence="9">
    <location>
        <begin position="7"/>
        <end position="29"/>
    </location>
</feature>
<dbReference type="RefSeq" id="WP_199601341.1">
    <property type="nucleotide sequence ID" value="NZ_JAEHJZ010000036.1"/>
</dbReference>
<evidence type="ECO:0000313" key="11">
    <source>
        <dbReference type="EMBL" id="MBJ7882016.1"/>
    </source>
</evidence>
<organism evidence="11 12">
    <name type="scientific">Gelidibacter salicanalis</name>
    <dbReference type="NCBI Taxonomy" id="291193"/>
    <lineage>
        <taxon>Bacteria</taxon>
        <taxon>Pseudomonadati</taxon>
        <taxon>Bacteroidota</taxon>
        <taxon>Flavobacteriia</taxon>
        <taxon>Flavobacteriales</taxon>
        <taxon>Flavobacteriaceae</taxon>
        <taxon>Gelidibacter</taxon>
    </lineage>
</organism>
<comment type="catalytic activity">
    <reaction evidence="1">
        <text>ATP + protein L-histidine = ADP + protein N-phospho-L-histidine.</text>
        <dbReference type="EC" id="2.7.13.3"/>
    </reaction>
</comment>
<dbReference type="Pfam" id="PF00512">
    <property type="entry name" value="HisKA"/>
    <property type="match status" value="1"/>
</dbReference>
<dbReference type="InterPro" id="IPR005467">
    <property type="entry name" value="His_kinase_dom"/>
</dbReference>
<comment type="caution">
    <text evidence="11">The sequence shown here is derived from an EMBL/GenBank/DDBJ whole genome shotgun (WGS) entry which is preliminary data.</text>
</comment>
<dbReference type="GO" id="GO:0030295">
    <property type="term" value="F:protein kinase activator activity"/>
    <property type="evidence" value="ECO:0007669"/>
    <property type="project" value="TreeGrafter"/>
</dbReference>
<keyword evidence="9" id="KW-0812">Transmembrane</keyword>
<reference evidence="11 12" key="1">
    <citation type="submission" date="2020-09" db="EMBL/GenBank/DDBJ databases">
        <title>Draft genome of Gelidibacter salicanalis PAMC21136.</title>
        <authorList>
            <person name="Park H."/>
        </authorList>
    </citation>
    <scope>NUCLEOTIDE SEQUENCE [LARGE SCALE GENOMIC DNA]</scope>
    <source>
        <strain evidence="11 12">PAMC21136</strain>
    </source>
</reference>
<evidence type="ECO:0000256" key="8">
    <source>
        <dbReference type="ARBA" id="ARBA00023012"/>
    </source>
</evidence>
<keyword evidence="9" id="KW-1133">Transmembrane helix</keyword>
<keyword evidence="9" id="KW-0472">Membrane</keyword>
<accession>A0A934NIE5</accession>
<dbReference type="SMART" id="SM00387">
    <property type="entry name" value="HATPase_c"/>
    <property type="match status" value="1"/>
</dbReference>
<dbReference type="Pfam" id="PF02518">
    <property type="entry name" value="HATPase_c"/>
    <property type="match status" value="1"/>
</dbReference>
<dbReference type="InterPro" id="IPR036097">
    <property type="entry name" value="HisK_dim/P_sf"/>
</dbReference>
<protein>
    <recommendedName>
        <fullName evidence="2">histidine kinase</fullName>
        <ecNumber evidence="2">2.7.13.3</ecNumber>
    </recommendedName>
</protein>
<dbReference type="GO" id="GO:0000155">
    <property type="term" value="F:phosphorelay sensor kinase activity"/>
    <property type="evidence" value="ECO:0007669"/>
    <property type="project" value="InterPro"/>
</dbReference>
<keyword evidence="6 11" id="KW-0418">Kinase</keyword>
<evidence type="ECO:0000256" key="6">
    <source>
        <dbReference type="ARBA" id="ARBA00022777"/>
    </source>
</evidence>
<evidence type="ECO:0000256" key="1">
    <source>
        <dbReference type="ARBA" id="ARBA00000085"/>
    </source>
</evidence>
<dbReference type="PRINTS" id="PR00344">
    <property type="entry name" value="BCTRLSENSOR"/>
</dbReference>
<keyword evidence="7" id="KW-0067">ATP-binding</keyword>
<keyword evidence="4" id="KW-0808">Transferase</keyword>
<dbReference type="InterPro" id="IPR050351">
    <property type="entry name" value="BphY/WalK/GraS-like"/>
</dbReference>
<dbReference type="GO" id="GO:0005524">
    <property type="term" value="F:ATP binding"/>
    <property type="evidence" value="ECO:0007669"/>
    <property type="project" value="UniProtKB-KW"/>
</dbReference>
<keyword evidence="5" id="KW-0547">Nucleotide-binding</keyword>
<dbReference type="FunFam" id="3.30.565.10:FF:000006">
    <property type="entry name" value="Sensor histidine kinase WalK"/>
    <property type="match status" value="1"/>
</dbReference>
<dbReference type="CDD" id="cd00075">
    <property type="entry name" value="HATPase"/>
    <property type="match status" value="1"/>
</dbReference>
<gene>
    <name evidence="11" type="ORF">JEM65_15375</name>
</gene>
<keyword evidence="8" id="KW-0902">Two-component regulatory system</keyword>
<dbReference type="CDD" id="cd00082">
    <property type="entry name" value="HisKA"/>
    <property type="match status" value="1"/>
</dbReference>
<dbReference type="Gene3D" id="1.10.287.130">
    <property type="match status" value="1"/>
</dbReference>
<feature type="domain" description="Histidine kinase" evidence="10">
    <location>
        <begin position="297"/>
        <end position="515"/>
    </location>
</feature>
<evidence type="ECO:0000313" key="12">
    <source>
        <dbReference type="Proteomes" id="UP000662373"/>
    </source>
</evidence>
<dbReference type="Gene3D" id="3.30.565.10">
    <property type="entry name" value="Histidine kinase-like ATPase, C-terminal domain"/>
    <property type="match status" value="1"/>
</dbReference>
<dbReference type="Proteomes" id="UP000662373">
    <property type="component" value="Unassembled WGS sequence"/>
</dbReference>
<dbReference type="PANTHER" id="PTHR42878">
    <property type="entry name" value="TWO-COMPONENT HISTIDINE KINASE"/>
    <property type="match status" value="1"/>
</dbReference>
<dbReference type="SUPFAM" id="SSF47384">
    <property type="entry name" value="Homodimeric domain of signal transducing histidine kinase"/>
    <property type="match status" value="1"/>
</dbReference>
<name>A0A934NIE5_9FLAO</name>
<dbReference type="InterPro" id="IPR003661">
    <property type="entry name" value="HisK_dim/P_dom"/>
</dbReference>
<sequence>MFYKDKYLALTVKIISLAIIIVVVIFFFYKIYQGENTYSQILDDKFKSEKIINEIRQNSEDLTRLARLYTNTKDTLYKNQYFEILNISKGVSPRPENFNRVYWGILTTKEQQDPPFIKTIKKSGSQLIATAKLDTLEKERISNALNYSLLLTQLEIEALHVLEEAPTSLNTLEAVPNQTKAIDLVNSEDYHKRVILIMKELNKAYALLETRTTKELSTLESEIKKSIIIISVLLFIIILTIVVIIQSALQLKKGTIDQLQISVQNKTKKLNESLMINREITKDLQTLNISKDLFFSIIAHDLKGPFNSLIGFSTLLLDDPVVNEHEELKESVQIIKSSSQNTFELLQNLLNWAQIQKGNLPFTRENLKIDDIVNNVLKVLSYQSMHKNIEIKTIIPDGPILVYADKDMLSTILRNLISNAIKYSHKNGTIEIICEKTTNAVNIIISDTGIGIPEERIKKLFDFQYVQKTRGTQGEKGTGLGLILTKDFIQRHHGAIWVESELGKGSKFTFTLPDF</sequence>
<evidence type="ECO:0000256" key="5">
    <source>
        <dbReference type="ARBA" id="ARBA00022741"/>
    </source>
</evidence>
<dbReference type="EC" id="2.7.13.3" evidence="2"/>
<proteinExistence type="predicted"/>
<dbReference type="SUPFAM" id="SSF55874">
    <property type="entry name" value="ATPase domain of HSP90 chaperone/DNA topoisomerase II/histidine kinase"/>
    <property type="match status" value="1"/>
</dbReference>
<dbReference type="AlphaFoldDB" id="A0A934NIE5"/>
<keyword evidence="12" id="KW-1185">Reference proteome</keyword>
<dbReference type="InterPro" id="IPR036890">
    <property type="entry name" value="HATPase_C_sf"/>
</dbReference>
<evidence type="ECO:0000256" key="2">
    <source>
        <dbReference type="ARBA" id="ARBA00012438"/>
    </source>
</evidence>
<dbReference type="PANTHER" id="PTHR42878:SF7">
    <property type="entry name" value="SENSOR HISTIDINE KINASE GLRK"/>
    <property type="match status" value="1"/>
</dbReference>
<dbReference type="GO" id="GO:0007234">
    <property type="term" value="P:osmosensory signaling via phosphorelay pathway"/>
    <property type="evidence" value="ECO:0007669"/>
    <property type="project" value="TreeGrafter"/>
</dbReference>
<evidence type="ECO:0000259" key="10">
    <source>
        <dbReference type="PROSITE" id="PS50109"/>
    </source>
</evidence>
<dbReference type="EMBL" id="JAEHJZ010000036">
    <property type="protein sequence ID" value="MBJ7882016.1"/>
    <property type="molecule type" value="Genomic_DNA"/>
</dbReference>
<feature type="transmembrane region" description="Helical" evidence="9">
    <location>
        <begin position="227"/>
        <end position="249"/>
    </location>
</feature>
<dbReference type="InterPro" id="IPR003594">
    <property type="entry name" value="HATPase_dom"/>
</dbReference>